<proteinExistence type="predicted"/>
<evidence type="ECO:0000313" key="2">
    <source>
        <dbReference type="Proteomes" id="UP000004315"/>
    </source>
</evidence>
<gene>
    <name evidence="1" type="ORF">EUBIFOR_00505</name>
</gene>
<organism evidence="1 2">
    <name type="scientific">Holdemanella biformis DSM 3989</name>
    <dbReference type="NCBI Taxonomy" id="518637"/>
    <lineage>
        <taxon>Bacteria</taxon>
        <taxon>Bacillati</taxon>
        <taxon>Bacillota</taxon>
        <taxon>Erysipelotrichia</taxon>
        <taxon>Erysipelotrichales</taxon>
        <taxon>Erysipelotrichaceae</taxon>
        <taxon>Holdemanella</taxon>
    </lineage>
</organism>
<accession>B7C8K1</accession>
<dbReference type="STRING" id="518637.EUBIFOR_00505"/>
<dbReference type="HOGENOM" id="CLU_2916279_0_0_9"/>
<comment type="caution">
    <text evidence="1">The sequence shown here is derived from an EMBL/GenBank/DDBJ whole genome shotgun (WGS) entry which is preliminary data.</text>
</comment>
<reference evidence="1 2" key="2">
    <citation type="submission" date="2008-11" db="EMBL/GenBank/DDBJ databases">
        <title>Draft genome sequence of Eubacterium biforme (DSM 3989).</title>
        <authorList>
            <person name="Sudarsanam P."/>
            <person name="Ley R."/>
            <person name="Guruge J."/>
            <person name="Turnbaugh P.J."/>
            <person name="Mahowald M."/>
            <person name="Liep D."/>
            <person name="Gordon J."/>
        </authorList>
    </citation>
    <scope>NUCLEOTIDE SEQUENCE [LARGE SCALE GENOMIC DNA]</scope>
    <source>
        <strain evidence="1 2">DSM 3989</strain>
    </source>
</reference>
<evidence type="ECO:0000313" key="1">
    <source>
        <dbReference type="EMBL" id="EEC90904.1"/>
    </source>
</evidence>
<dbReference type="AlphaFoldDB" id="B7C8K1"/>
<reference evidence="1 2" key="1">
    <citation type="submission" date="2008-10" db="EMBL/GenBank/DDBJ databases">
        <authorList>
            <person name="Fulton L."/>
            <person name="Clifton S."/>
            <person name="Fulton B."/>
            <person name="Xu J."/>
            <person name="Minx P."/>
            <person name="Pepin K.H."/>
            <person name="Johnson M."/>
            <person name="Bhonagiri V."/>
            <person name="Nash W.E."/>
            <person name="Mardis E.R."/>
            <person name="Wilson R.K."/>
        </authorList>
    </citation>
    <scope>NUCLEOTIDE SEQUENCE [LARGE SCALE GENOMIC DNA]</scope>
    <source>
        <strain evidence="1 2">DSM 3989</strain>
    </source>
</reference>
<keyword evidence="2" id="KW-1185">Reference proteome</keyword>
<protein>
    <submittedName>
        <fullName evidence="1">Uncharacterized protein</fullName>
    </submittedName>
</protein>
<sequence length="61" mass="7085">MIDTRVVKNILIETLVNSDADVSFILSYTNLVKTIIINKWYYVYQLTLKNIRLSNASHVIL</sequence>
<dbReference type="EMBL" id="ABYT01000034">
    <property type="protein sequence ID" value="EEC90904.1"/>
    <property type="molecule type" value="Genomic_DNA"/>
</dbReference>
<dbReference type="Proteomes" id="UP000004315">
    <property type="component" value="Unassembled WGS sequence"/>
</dbReference>
<name>B7C8K1_9FIRM</name>